<keyword evidence="3" id="KW-1185">Reference proteome</keyword>
<name>A0ABX9DC41_9RHOB</name>
<dbReference type="EMBL" id="MUAV01000036">
    <property type="protein sequence ID" value="RAP39673.1"/>
    <property type="molecule type" value="Genomic_DNA"/>
</dbReference>
<comment type="caution">
    <text evidence="2">The sequence shown here is derived from an EMBL/GenBank/DDBJ whole genome shotgun (WGS) entry which is preliminary data.</text>
</comment>
<gene>
    <name evidence="2" type="ORF">BYZ73_19325</name>
</gene>
<keyword evidence="1" id="KW-0812">Transmembrane</keyword>
<evidence type="ECO:0000313" key="2">
    <source>
        <dbReference type="EMBL" id="RAP39673.1"/>
    </source>
</evidence>
<dbReference type="Gene3D" id="3.30.450.40">
    <property type="match status" value="1"/>
</dbReference>
<dbReference type="SUPFAM" id="SSF55781">
    <property type="entry name" value="GAF domain-like"/>
    <property type="match status" value="1"/>
</dbReference>
<evidence type="ECO:0000313" key="3">
    <source>
        <dbReference type="Proteomes" id="UP000248659"/>
    </source>
</evidence>
<protein>
    <recommendedName>
        <fullName evidence="4">GAF domain-containing protein</fullName>
    </recommendedName>
</protein>
<keyword evidence="1" id="KW-1133">Transmembrane helix</keyword>
<organism evidence="2 3">
    <name type="scientific">Rhodovulum viride</name>
    <dbReference type="NCBI Taxonomy" id="1231134"/>
    <lineage>
        <taxon>Bacteria</taxon>
        <taxon>Pseudomonadati</taxon>
        <taxon>Pseudomonadota</taxon>
        <taxon>Alphaproteobacteria</taxon>
        <taxon>Rhodobacterales</taxon>
        <taxon>Paracoccaceae</taxon>
        <taxon>Rhodovulum</taxon>
    </lineage>
</organism>
<dbReference type="Proteomes" id="UP000248659">
    <property type="component" value="Unassembled WGS sequence"/>
</dbReference>
<proteinExistence type="predicted"/>
<reference evidence="2 3" key="1">
    <citation type="submission" date="2017-01" db="EMBL/GenBank/DDBJ databases">
        <title>Genome sequence of Rhodovulum viride JA756.</title>
        <authorList>
            <person name="Lakshmi K.V."/>
            <person name="Tushar L.D."/>
            <person name="Sasikala C."/>
            <person name="Venkataramana C."/>
        </authorList>
    </citation>
    <scope>NUCLEOTIDE SEQUENCE [LARGE SCALE GENOMIC DNA]</scope>
    <source>
        <strain evidence="2 3">JA756</strain>
    </source>
</reference>
<feature type="transmembrane region" description="Helical" evidence="1">
    <location>
        <begin position="32"/>
        <end position="50"/>
    </location>
</feature>
<sequence length="301" mass="33441">MALVIGVGLTALGGYLRSVQEEGWVYDNASEIFYVGVSILLLTNLLLVFIDKQAIETLKSLYEEEEKVRALQVELSELKVDFNVTVAWLTLTKLMTELVDQAIAAEAIDAATSERLYNTVVEFIADYKMRIFGMGDDYLNISIYQFNEKTEELECIACYRSRPSDAKGPHRTWRRGEGHVGKAFELQNELICADARVPDVAAWVAAPPGKYRPKDREQFVSLAAVPIAIDTASPLGVMIMTSSEPFRFVNSDDVESARNEMCDIQRAKLAVAALQDIAAQVAQLMSIVRSKTTNKEAENAT</sequence>
<evidence type="ECO:0000256" key="1">
    <source>
        <dbReference type="SAM" id="Phobius"/>
    </source>
</evidence>
<keyword evidence="1" id="KW-0472">Membrane</keyword>
<evidence type="ECO:0008006" key="4">
    <source>
        <dbReference type="Google" id="ProtNLM"/>
    </source>
</evidence>
<dbReference type="InterPro" id="IPR029016">
    <property type="entry name" value="GAF-like_dom_sf"/>
</dbReference>
<accession>A0ABX9DC41</accession>